<dbReference type="Gene3D" id="2.102.10.10">
    <property type="entry name" value="Rieske [2Fe-2S] iron-sulphur domain"/>
    <property type="match status" value="1"/>
</dbReference>
<accession>A0A6C0HAM0</accession>
<keyword evidence="1" id="KW-0001">2Fe-2S</keyword>
<dbReference type="GO" id="GO:0051537">
    <property type="term" value="F:2 iron, 2 sulfur cluster binding"/>
    <property type="evidence" value="ECO:0007669"/>
    <property type="project" value="UniProtKB-KW"/>
</dbReference>
<dbReference type="CDD" id="cd03469">
    <property type="entry name" value="Rieske_RO_Alpha_N"/>
    <property type="match status" value="1"/>
</dbReference>
<reference evidence="7" key="1">
    <citation type="journal article" date="2020" name="Nature">
        <title>Giant virus diversity and host interactions through global metagenomics.</title>
        <authorList>
            <person name="Schulz F."/>
            <person name="Roux S."/>
            <person name="Paez-Espino D."/>
            <person name="Jungbluth S."/>
            <person name="Walsh D.A."/>
            <person name="Denef V.J."/>
            <person name="McMahon K.D."/>
            <person name="Konstantinidis K.T."/>
            <person name="Eloe-Fadrosh E.A."/>
            <person name="Kyrpides N.C."/>
            <person name="Woyke T."/>
        </authorList>
    </citation>
    <scope>NUCLEOTIDE SEQUENCE</scope>
    <source>
        <strain evidence="7">GVMAG-M-3300023179-90</strain>
    </source>
</reference>
<dbReference type="InterPro" id="IPR050584">
    <property type="entry name" value="Cholesterol_7-desaturase"/>
</dbReference>
<evidence type="ECO:0000256" key="5">
    <source>
        <dbReference type="ARBA" id="ARBA00023014"/>
    </source>
</evidence>
<dbReference type="EMBL" id="MN739920">
    <property type="protein sequence ID" value="QHT77651.1"/>
    <property type="molecule type" value="Genomic_DNA"/>
</dbReference>
<keyword evidence="2" id="KW-0479">Metal-binding</keyword>
<evidence type="ECO:0000313" key="7">
    <source>
        <dbReference type="EMBL" id="QHT77651.1"/>
    </source>
</evidence>
<keyword evidence="4" id="KW-0408">Iron</keyword>
<evidence type="ECO:0000256" key="3">
    <source>
        <dbReference type="ARBA" id="ARBA00023002"/>
    </source>
</evidence>
<dbReference type="GO" id="GO:0046872">
    <property type="term" value="F:metal ion binding"/>
    <property type="evidence" value="ECO:0007669"/>
    <property type="project" value="UniProtKB-KW"/>
</dbReference>
<keyword evidence="5" id="KW-0411">Iron-sulfur</keyword>
<dbReference type="Pfam" id="PF00355">
    <property type="entry name" value="Rieske"/>
    <property type="match status" value="1"/>
</dbReference>
<dbReference type="GO" id="GO:0016491">
    <property type="term" value="F:oxidoreductase activity"/>
    <property type="evidence" value="ECO:0007669"/>
    <property type="project" value="UniProtKB-KW"/>
</dbReference>
<dbReference type="InterPro" id="IPR017941">
    <property type="entry name" value="Rieske_2Fe-2S"/>
</dbReference>
<evidence type="ECO:0000259" key="6">
    <source>
        <dbReference type="PROSITE" id="PS51296"/>
    </source>
</evidence>
<proteinExistence type="predicted"/>
<dbReference type="PANTHER" id="PTHR21266:SF60">
    <property type="entry name" value="3-KETOSTEROID-9-ALPHA-MONOOXYGENASE, OXYGENASE COMPONENT"/>
    <property type="match status" value="1"/>
</dbReference>
<feature type="domain" description="Rieske" evidence="6">
    <location>
        <begin position="60"/>
        <end position="163"/>
    </location>
</feature>
<evidence type="ECO:0000256" key="2">
    <source>
        <dbReference type="ARBA" id="ARBA00022723"/>
    </source>
</evidence>
<dbReference type="PANTHER" id="PTHR21266">
    <property type="entry name" value="IRON-SULFUR DOMAIN CONTAINING PROTEIN"/>
    <property type="match status" value="1"/>
</dbReference>
<evidence type="ECO:0000256" key="1">
    <source>
        <dbReference type="ARBA" id="ARBA00022714"/>
    </source>
</evidence>
<dbReference type="Gene3D" id="3.90.380.10">
    <property type="entry name" value="Naphthalene 1,2-dioxygenase Alpha Subunit, Chain A, domain 1"/>
    <property type="match status" value="1"/>
</dbReference>
<evidence type="ECO:0000256" key="4">
    <source>
        <dbReference type="ARBA" id="ARBA00023004"/>
    </source>
</evidence>
<keyword evidence="3" id="KW-0560">Oxidoreductase</keyword>
<sequence>MNLILLFYITNVVFTSVTAYSYLLTKMFASKDQLPGKTILHYPKLSYHDLTEQDKFDLQWYVVGKSTDFLTNKPYKRRVWNKNYVIWRNEDYELRALDDVCTHKGASLSGGKVINDQVMCPYHGYEFDCNGTLTKVPGICFQPSPIYNLAKYPIVEYDGWIYINTYEPSVNTSFVKIENPENSTDISNEFIDKPTIDTSLYLSKPDHPANIQNSPEQNCSVVYLDMEYKCYSRVLSENSLDVMHIAFVHTFGNAKRPSPTKEDPPKLIGKNHYKSTYYYEAGEDSMARKMFGVKDLIIENEFILPHTTVARVKFGDQISTVVTFALPIGDNKSKLFVKTYRNFWQNQVGDMITRNTMLNTMLQDKVVVENIDPRFMDGKFNMRFDKLQNTYKSFYKKFINNGEN</sequence>
<dbReference type="SUPFAM" id="SSF55961">
    <property type="entry name" value="Bet v1-like"/>
    <property type="match status" value="1"/>
</dbReference>
<dbReference type="AlphaFoldDB" id="A0A6C0HAM0"/>
<dbReference type="InterPro" id="IPR036922">
    <property type="entry name" value="Rieske_2Fe-2S_sf"/>
</dbReference>
<dbReference type="InterPro" id="IPR044043">
    <property type="entry name" value="VanA_C_cat"/>
</dbReference>
<protein>
    <recommendedName>
        <fullName evidence="6">Rieske domain-containing protein</fullName>
    </recommendedName>
</protein>
<dbReference type="PROSITE" id="PS51296">
    <property type="entry name" value="RIESKE"/>
    <property type="match status" value="1"/>
</dbReference>
<dbReference type="Pfam" id="PF19112">
    <property type="entry name" value="VanA_C"/>
    <property type="match status" value="1"/>
</dbReference>
<organism evidence="7">
    <name type="scientific">viral metagenome</name>
    <dbReference type="NCBI Taxonomy" id="1070528"/>
    <lineage>
        <taxon>unclassified sequences</taxon>
        <taxon>metagenomes</taxon>
        <taxon>organismal metagenomes</taxon>
    </lineage>
</organism>
<name>A0A6C0HAM0_9ZZZZ</name>
<dbReference type="SUPFAM" id="SSF50022">
    <property type="entry name" value="ISP domain"/>
    <property type="match status" value="1"/>
</dbReference>